<proteinExistence type="predicted"/>
<reference evidence="1" key="1">
    <citation type="journal article" date="2014" name="Front. Microbiol.">
        <title>High frequency of phylogenetically diverse reductive dehalogenase-homologous genes in deep subseafloor sedimentary metagenomes.</title>
        <authorList>
            <person name="Kawai M."/>
            <person name="Futagami T."/>
            <person name="Toyoda A."/>
            <person name="Takaki Y."/>
            <person name="Nishi S."/>
            <person name="Hori S."/>
            <person name="Arai W."/>
            <person name="Tsubouchi T."/>
            <person name="Morono Y."/>
            <person name="Uchiyama I."/>
            <person name="Ito T."/>
            <person name="Fujiyama A."/>
            <person name="Inagaki F."/>
            <person name="Takami H."/>
        </authorList>
    </citation>
    <scope>NUCLEOTIDE SEQUENCE</scope>
    <source>
        <strain evidence="1">Expedition CK06-06</strain>
    </source>
</reference>
<dbReference type="EMBL" id="BARV01013581">
    <property type="protein sequence ID" value="GAI24140.1"/>
    <property type="molecule type" value="Genomic_DNA"/>
</dbReference>
<organism evidence="1">
    <name type="scientific">marine sediment metagenome</name>
    <dbReference type="NCBI Taxonomy" id="412755"/>
    <lineage>
        <taxon>unclassified sequences</taxon>
        <taxon>metagenomes</taxon>
        <taxon>ecological metagenomes</taxon>
    </lineage>
</organism>
<dbReference type="AlphaFoldDB" id="X1NBD0"/>
<name>X1NBD0_9ZZZZ</name>
<accession>X1NBD0</accession>
<comment type="caution">
    <text evidence="1">The sequence shown here is derived from an EMBL/GenBank/DDBJ whole genome shotgun (WGS) entry which is preliminary data.</text>
</comment>
<gene>
    <name evidence="1" type="ORF">S06H3_24424</name>
</gene>
<sequence>MKCPKCLCDLDKTTWRPRAGHDPRMRKLLCLNCDTEWYIIALPQTLAKEEREAGETGS</sequence>
<evidence type="ECO:0000313" key="1">
    <source>
        <dbReference type="EMBL" id="GAI24140.1"/>
    </source>
</evidence>
<protein>
    <submittedName>
        <fullName evidence="1">Uncharacterized protein</fullName>
    </submittedName>
</protein>